<keyword evidence="5" id="KW-0547">Nucleotide-binding</keyword>
<comment type="similarity">
    <text evidence="2">Belongs to the ABC transporter superfamily.</text>
</comment>
<dbReference type="InterPro" id="IPR027417">
    <property type="entry name" value="P-loop_NTPase"/>
</dbReference>
<feature type="domain" description="ABC transporter" evidence="9">
    <location>
        <begin position="262"/>
        <end position="478"/>
    </location>
</feature>
<dbReference type="GO" id="GO:0005524">
    <property type="term" value="F:ATP binding"/>
    <property type="evidence" value="ECO:0007669"/>
    <property type="project" value="UniProtKB-KW"/>
</dbReference>
<dbReference type="GO" id="GO:0016887">
    <property type="term" value="F:ATP hydrolysis activity"/>
    <property type="evidence" value="ECO:0007669"/>
    <property type="project" value="InterPro"/>
</dbReference>
<comment type="subcellular location">
    <subcellularLocation>
        <location evidence="1">Cell membrane</location>
        <topology evidence="1">Peripheral membrane protein</topology>
    </subcellularLocation>
</comment>
<name>A0A081BJA7_9LACO</name>
<protein>
    <submittedName>
        <fullName evidence="10">ABC transporter ATP-binding protein</fullName>
    </submittedName>
</protein>
<keyword evidence="8" id="KW-0472">Membrane</keyword>
<accession>A0A081BJA7</accession>
<keyword evidence="4" id="KW-1003">Cell membrane</keyword>
<dbReference type="EMBL" id="BBJM01000019">
    <property type="protein sequence ID" value="GAK48125.1"/>
    <property type="molecule type" value="Genomic_DNA"/>
</dbReference>
<dbReference type="InterPro" id="IPR017871">
    <property type="entry name" value="ABC_transporter-like_CS"/>
</dbReference>
<evidence type="ECO:0000256" key="6">
    <source>
        <dbReference type="ARBA" id="ARBA00022840"/>
    </source>
</evidence>
<evidence type="ECO:0000313" key="11">
    <source>
        <dbReference type="Proteomes" id="UP000028700"/>
    </source>
</evidence>
<dbReference type="STRING" id="1291743.LOSG293_190320"/>
<feature type="domain" description="ABC transporter" evidence="9">
    <location>
        <begin position="4"/>
        <end position="247"/>
    </location>
</feature>
<dbReference type="RefSeq" id="WP_034528259.1">
    <property type="nucleotide sequence ID" value="NZ_BBAZ01000018.1"/>
</dbReference>
<dbReference type="CDD" id="cd03225">
    <property type="entry name" value="ABC_cobalt_CbiO_domain1"/>
    <property type="match status" value="2"/>
</dbReference>
<dbReference type="PANTHER" id="PTHR43553">
    <property type="entry name" value="HEAVY METAL TRANSPORTER"/>
    <property type="match status" value="1"/>
</dbReference>
<dbReference type="Proteomes" id="UP000028700">
    <property type="component" value="Unassembled WGS sequence"/>
</dbReference>
<dbReference type="InterPro" id="IPR003439">
    <property type="entry name" value="ABC_transporter-like_ATP-bd"/>
</dbReference>
<dbReference type="Pfam" id="PF00005">
    <property type="entry name" value="ABC_tran"/>
    <property type="match status" value="2"/>
</dbReference>
<keyword evidence="7" id="KW-1278">Translocase</keyword>
<dbReference type="SUPFAM" id="SSF52540">
    <property type="entry name" value="P-loop containing nucleoside triphosphate hydrolases"/>
    <property type="match status" value="2"/>
</dbReference>
<dbReference type="PANTHER" id="PTHR43553:SF27">
    <property type="entry name" value="ENERGY-COUPLING FACTOR TRANSPORTER ATP-BINDING PROTEIN ECFA2"/>
    <property type="match status" value="1"/>
</dbReference>
<dbReference type="OrthoDB" id="501320at2"/>
<evidence type="ECO:0000256" key="8">
    <source>
        <dbReference type="ARBA" id="ARBA00023136"/>
    </source>
</evidence>
<dbReference type="InterPro" id="IPR050095">
    <property type="entry name" value="ECF_ABC_transporter_ATP-bd"/>
</dbReference>
<keyword evidence="6 10" id="KW-0067">ATP-binding</keyword>
<evidence type="ECO:0000313" key="10">
    <source>
        <dbReference type="EMBL" id="GAK48125.1"/>
    </source>
</evidence>
<dbReference type="PROSITE" id="PS00211">
    <property type="entry name" value="ABC_TRANSPORTER_1"/>
    <property type="match status" value="1"/>
</dbReference>
<dbReference type="SMART" id="SM00382">
    <property type="entry name" value="AAA"/>
    <property type="match status" value="2"/>
</dbReference>
<keyword evidence="11" id="KW-1185">Reference proteome</keyword>
<organism evidence="10 11">
    <name type="scientific">Secundilactobacillus oryzae JCM 18671</name>
    <dbReference type="NCBI Taxonomy" id="1291743"/>
    <lineage>
        <taxon>Bacteria</taxon>
        <taxon>Bacillati</taxon>
        <taxon>Bacillota</taxon>
        <taxon>Bacilli</taxon>
        <taxon>Lactobacillales</taxon>
        <taxon>Lactobacillaceae</taxon>
        <taxon>Secundilactobacillus</taxon>
    </lineage>
</organism>
<keyword evidence="3" id="KW-0813">Transport</keyword>
<dbReference type="PROSITE" id="PS50893">
    <property type="entry name" value="ABC_TRANSPORTER_2"/>
    <property type="match status" value="2"/>
</dbReference>
<evidence type="ECO:0000256" key="5">
    <source>
        <dbReference type="ARBA" id="ARBA00022741"/>
    </source>
</evidence>
<dbReference type="AlphaFoldDB" id="A0A081BJA7"/>
<reference evidence="10" key="1">
    <citation type="journal article" date="2014" name="Genome Announc.">
        <title>Draft Genome Sequence of Lactobacillus oryzae Strain SG293T.</title>
        <authorList>
            <person name="Tanizawa Y."/>
            <person name="Fujisawa T."/>
            <person name="Mochizuki T."/>
            <person name="Kaminuma E."/>
            <person name="Nakamura Y."/>
            <person name="Tohno M."/>
        </authorList>
    </citation>
    <scope>NUCLEOTIDE SEQUENCE [LARGE SCALE GENOMIC DNA]</scope>
    <source>
        <strain evidence="10">SG293</strain>
    </source>
</reference>
<evidence type="ECO:0000256" key="1">
    <source>
        <dbReference type="ARBA" id="ARBA00004202"/>
    </source>
</evidence>
<dbReference type="InterPro" id="IPR003593">
    <property type="entry name" value="AAA+_ATPase"/>
</dbReference>
<comment type="caution">
    <text evidence="10">The sequence shown here is derived from an EMBL/GenBank/DDBJ whole genome shotgun (WGS) entry which is preliminary data.</text>
</comment>
<proteinExistence type="inferred from homology"/>
<dbReference type="GO" id="GO:0042626">
    <property type="term" value="F:ATPase-coupled transmembrane transporter activity"/>
    <property type="evidence" value="ECO:0007669"/>
    <property type="project" value="TreeGrafter"/>
</dbReference>
<evidence type="ECO:0000256" key="3">
    <source>
        <dbReference type="ARBA" id="ARBA00022448"/>
    </source>
</evidence>
<dbReference type="eggNOG" id="COG1122">
    <property type="taxonomic scope" value="Bacteria"/>
</dbReference>
<evidence type="ECO:0000259" key="9">
    <source>
        <dbReference type="PROSITE" id="PS50893"/>
    </source>
</evidence>
<dbReference type="GO" id="GO:0043190">
    <property type="term" value="C:ATP-binding cassette (ABC) transporter complex"/>
    <property type="evidence" value="ECO:0007669"/>
    <property type="project" value="TreeGrafter"/>
</dbReference>
<sequence>MANVSVNHLTFSYSTAQEKLPPVLNDVTLTFSDRHFSLLIGPSGTGKSTLLKLLARLYPSFRGTLQSGTIAYDDQSLTDMPADTVSKRVALLFQDPDQQFTMDTVTNELIFVLENLQVDPAKMDAIIANALAFVGITQLRDRTLATLSGGEKQKVALATIVAMDSDVILLDEPFASIDTSSRQHLIERLVALRDEAGKTIILADHDLSDYQNVVNDVFELNPKTKQISRLSESEASKQFSRFASAKTSFNVPLPKTTTPSILNLQKVQLTTGDRTLMTVDKLNIPAGKITLLTGENGAGKSTLFKALTRLKTYQGQIIYETHDIQKLKARRYALQVGLMFQEAQAQFLGITVAEELAISKKASHHPEFYSDQKIAEMLAAINLSNRGDQVVYTLSEGQKKKLQLLGMLITAPPVLLLDEPLKGLDLDSVATVAQFLREASRQLDETLIVISHQLTGLTQVADYHLQLANQTLTYQEGLS</sequence>
<dbReference type="Gene3D" id="3.40.50.300">
    <property type="entry name" value="P-loop containing nucleotide triphosphate hydrolases"/>
    <property type="match status" value="2"/>
</dbReference>
<evidence type="ECO:0000256" key="7">
    <source>
        <dbReference type="ARBA" id="ARBA00022967"/>
    </source>
</evidence>
<dbReference type="InterPro" id="IPR015856">
    <property type="entry name" value="ABC_transpr_CbiO/EcfA_su"/>
</dbReference>
<evidence type="ECO:0000256" key="2">
    <source>
        <dbReference type="ARBA" id="ARBA00005417"/>
    </source>
</evidence>
<gene>
    <name evidence="10" type="ORF">LOSG293_190320</name>
</gene>
<evidence type="ECO:0000256" key="4">
    <source>
        <dbReference type="ARBA" id="ARBA00022475"/>
    </source>
</evidence>